<name>A0ABY8M371_9HYPH</name>
<dbReference type="RefSeq" id="WP_227702059.1">
    <property type="nucleotide sequence ID" value="NZ_CP123000.1"/>
</dbReference>
<evidence type="ECO:0000256" key="1">
    <source>
        <dbReference type="SAM" id="MobiDB-lite"/>
    </source>
</evidence>
<keyword evidence="2" id="KW-0732">Signal</keyword>
<feature type="region of interest" description="Disordered" evidence="1">
    <location>
        <begin position="38"/>
        <end position="68"/>
    </location>
</feature>
<feature type="chain" id="PRO_5046959413" evidence="2">
    <location>
        <begin position="21"/>
        <end position="100"/>
    </location>
</feature>
<feature type="signal peptide" evidence="2">
    <location>
        <begin position="1"/>
        <end position="20"/>
    </location>
</feature>
<gene>
    <name evidence="3" type="ORF">QEO92_02595</name>
</gene>
<evidence type="ECO:0000256" key="2">
    <source>
        <dbReference type="SAM" id="SignalP"/>
    </source>
</evidence>
<accession>A0ABY8M371</accession>
<sequence>MRKILSGLTILLISSSAAGAGEFSMAGGDAAMSLVQYQGNTQSRTDDRPPRPQRYVCVVPPRQSDDRTRPYVCRADAGRVGGRCRCPNVVGSGTLDLAGW</sequence>
<proteinExistence type="predicted"/>
<evidence type="ECO:0000313" key="3">
    <source>
        <dbReference type="EMBL" id="WGI69003.1"/>
    </source>
</evidence>
<keyword evidence="4" id="KW-1185">Reference proteome</keyword>
<evidence type="ECO:0000313" key="4">
    <source>
        <dbReference type="Proteomes" id="UP001227095"/>
    </source>
</evidence>
<organism evidence="3 4">
    <name type="scientific">Neorhizobium petrolearium</name>
    <dbReference type="NCBI Taxonomy" id="515361"/>
    <lineage>
        <taxon>Bacteria</taxon>
        <taxon>Pseudomonadati</taxon>
        <taxon>Pseudomonadota</taxon>
        <taxon>Alphaproteobacteria</taxon>
        <taxon>Hyphomicrobiales</taxon>
        <taxon>Rhizobiaceae</taxon>
        <taxon>Rhizobium/Agrobacterium group</taxon>
        <taxon>Neorhizobium</taxon>
    </lineage>
</organism>
<dbReference type="EMBL" id="CP123000">
    <property type="protein sequence ID" value="WGI69003.1"/>
    <property type="molecule type" value="Genomic_DNA"/>
</dbReference>
<dbReference type="Proteomes" id="UP001227095">
    <property type="component" value="Chromosome"/>
</dbReference>
<protein>
    <submittedName>
        <fullName evidence="3">Uncharacterized protein</fullName>
    </submittedName>
</protein>
<reference evidence="3 4" key="1">
    <citation type="submission" date="2023-04" db="EMBL/GenBank/DDBJ databases">
        <title>Neorhizobium petrolearium OS53, complete genome.</title>
        <authorList>
            <person name="Yu T."/>
        </authorList>
    </citation>
    <scope>NUCLEOTIDE SEQUENCE [LARGE SCALE GENOMIC DNA]</scope>
    <source>
        <strain evidence="3 4">OS53</strain>
    </source>
</reference>